<organism evidence="1 2">
    <name type="scientific">Paraburkholderia translucens</name>
    <dbReference type="NCBI Taxonomy" id="2886945"/>
    <lineage>
        <taxon>Bacteria</taxon>
        <taxon>Pseudomonadati</taxon>
        <taxon>Pseudomonadota</taxon>
        <taxon>Betaproteobacteria</taxon>
        <taxon>Burkholderiales</taxon>
        <taxon>Burkholderiaceae</taxon>
        <taxon>Paraburkholderia</taxon>
    </lineage>
</organism>
<accession>A0ABS8KM70</accession>
<evidence type="ECO:0000313" key="2">
    <source>
        <dbReference type="Proteomes" id="UP001430614"/>
    </source>
</evidence>
<evidence type="ECO:0000313" key="1">
    <source>
        <dbReference type="EMBL" id="MCC8405868.1"/>
    </source>
</evidence>
<dbReference type="RefSeq" id="WP_230564620.1">
    <property type="nucleotide sequence ID" value="NZ_JAJITC010000029.1"/>
</dbReference>
<reference evidence="1 2" key="1">
    <citation type="submission" date="2021-11" db="EMBL/GenBank/DDBJ databases">
        <authorList>
            <person name="Oh E.-T."/>
            <person name="Kim S.-B."/>
        </authorList>
    </citation>
    <scope>NUCLEOTIDE SEQUENCE [LARGE SCALE GENOMIC DNA]</scope>
    <source>
        <strain evidence="1 2">MMS20-SJTN17</strain>
    </source>
</reference>
<sequence>MVEPFFVTEGVAAELTAAGYEFESPGHARTKSVRDLFGWQPGEVLEEAIARH</sequence>
<name>A0ABS8KM70_9BURK</name>
<comment type="caution">
    <text evidence="1">The sequence shown here is derived from an EMBL/GenBank/DDBJ whole genome shotgun (WGS) entry which is preliminary data.</text>
</comment>
<proteinExistence type="predicted"/>
<dbReference type="EMBL" id="JAJITC010000029">
    <property type="protein sequence ID" value="MCC8405868.1"/>
    <property type="molecule type" value="Genomic_DNA"/>
</dbReference>
<dbReference type="Proteomes" id="UP001430614">
    <property type="component" value="Unassembled WGS sequence"/>
</dbReference>
<keyword evidence="2" id="KW-1185">Reference proteome</keyword>
<protein>
    <submittedName>
        <fullName evidence="1">Transcriptional regulator</fullName>
    </submittedName>
</protein>
<gene>
    <name evidence="1" type="ORF">LJ655_29120</name>
</gene>